<dbReference type="InterPro" id="IPR021268">
    <property type="entry name" value="DUF2845"/>
</dbReference>
<name>A0A4P7C0F8_9GAMM</name>
<dbReference type="Proteomes" id="UP000294325">
    <property type="component" value="Chromosome"/>
</dbReference>
<sequence>MKGYSLIFAGLFATSIHAGTSVRCGKWILESGVGTSNYTVLRKCGEPTFKDSNRWIYDTDSRKLIKILHFHGGKLEFIRDEIRP</sequence>
<dbReference type="Pfam" id="PF11006">
    <property type="entry name" value="DUF2845"/>
    <property type="match status" value="1"/>
</dbReference>
<dbReference type="KEGG" id="nwr:E3U44_16365"/>
<evidence type="ECO:0000313" key="2">
    <source>
        <dbReference type="Proteomes" id="UP000294325"/>
    </source>
</evidence>
<protein>
    <submittedName>
        <fullName evidence="1">DUF2845 domain-containing protein</fullName>
    </submittedName>
</protein>
<evidence type="ECO:0000313" key="1">
    <source>
        <dbReference type="EMBL" id="QBQ55911.1"/>
    </source>
</evidence>
<keyword evidence="2" id="KW-1185">Reference proteome</keyword>
<proteinExistence type="predicted"/>
<organism evidence="1 2">
    <name type="scientific">Nitrosococcus wardiae</name>
    <dbReference type="NCBI Taxonomy" id="1814290"/>
    <lineage>
        <taxon>Bacteria</taxon>
        <taxon>Pseudomonadati</taxon>
        <taxon>Pseudomonadota</taxon>
        <taxon>Gammaproteobacteria</taxon>
        <taxon>Chromatiales</taxon>
        <taxon>Chromatiaceae</taxon>
        <taxon>Nitrosococcus</taxon>
    </lineage>
</organism>
<dbReference type="AlphaFoldDB" id="A0A4P7C0F8"/>
<dbReference type="OrthoDB" id="8906462at2"/>
<reference evidence="1 2" key="1">
    <citation type="submission" date="2019-03" db="EMBL/GenBank/DDBJ databases">
        <title>The genome sequence of Nitrosococcus wardiae strain D1FHST reveals the archetypal metabolic capacity of ammonia-oxidizing Gammaproteobacteria.</title>
        <authorList>
            <person name="Wang L."/>
            <person name="Lim C.K."/>
            <person name="Hanson T.E."/>
            <person name="Dang H."/>
            <person name="Klotz M.G."/>
        </authorList>
    </citation>
    <scope>NUCLEOTIDE SEQUENCE [LARGE SCALE GENOMIC DNA]</scope>
    <source>
        <strain evidence="1 2">D1FHS</strain>
    </source>
</reference>
<dbReference type="EMBL" id="CP038033">
    <property type="protein sequence ID" value="QBQ55911.1"/>
    <property type="molecule type" value="Genomic_DNA"/>
</dbReference>
<gene>
    <name evidence="1" type="ORF">E3U44_16365</name>
</gene>
<accession>A0A4P7C0F8</accession>
<dbReference type="RefSeq" id="WP_134359166.1">
    <property type="nucleotide sequence ID" value="NZ_CP038033.1"/>
</dbReference>